<dbReference type="AlphaFoldDB" id="A0A8X6LRK0"/>
<organism evidence="1 2">
    <name type="scientific">Trichonephila clavata</name>
    <name type="common">Joro spider</name>
    <name type="synonym">Nephila clavata</name>
    <dbReference type="NCBI Taxonomy" id="2740835"/>
    <lineage>
        <taxon>Eukaryota</taxon>
        <taxon>Metazoa</taxon>
        <taxon>Ecdysozoa</taxon>
        <taxon>Arthropoda</taxon>
        <taxon>Chelicerata</taxon>
        <taxon>Arachnida</taxon>
        <taxon>Araneae</taxon>
        <taxon>Araneomorphae</taxon>
        <taxon>Entelegynae</taxon>
        <taxon>Araneoidea</taxon>
        <taxon>Nephilidae</taxon>
        <taxon>Trichonephila</taxon>
    </lineage>
</organism>
<dbReference type="EMBL" id="BMAO01027552">
    <property type="protein sequence ID" value="GFR18042.1"/>
    <property type="molecule type" value="Genomic_DNA"/>
</dbReference>
<accession>A0A8X6LRK0</accession>
<keyword evidence="2" id="KW-1185">Reference proteome</keyword>
<evidence type="ECO:0000313" key="1">
    <source>
        <dbReference type="EMBL" id="GFR18042.1"/>
    </source>
</evidence>
<name>A0A8X6LRK0_TRICU</name>
<gene>
    <name evidence="1" type="primary">ZMYM1</name>
    <name evidence="1" type="ORF">TNCT_641431</name>
</gene>
<dbReference type="Proteomes" id="UP000887116">
    <property type="component" value="Unassembled WGS sequence"/>
</dbReference>
<sequence length="107" mass="12636">MGIRDWRYLSDRIKQQSFLSGQVEACAVYECWEKRDTIDKEHENEIRKEASFCKMVLQRLFDITHTLSNNSLAFRGHAENLSQDGYQRNFLSFVSLLLDMITYCGKF</sequence>
<proteinExistence type="predicted"/>
<comment type="caution">
    <text evidence="1">The sequence shown here is derived from an EMBL/GenBank/DDBJ whole genome shotgun (WGS) entry which is preliminary data.</text>
</comment>
<evidence type="ECO:0000313" key="2">
    <source>
        <dbReference type="Proteomes" id="UP000887116"/>
    </source>
</evidence>
<protein>
    <submittedName>
        <fullName evidence="1">Zinc finger MYM-type protein 1</fullName>
    </submittedName>
</protein>
<reference evidence="1" key="1">
    <citation type="submission" date="2020-07" db="EMBL/GenBank/DDBJ databases">
        <title>Multicomponent nature underlies the extraordinary mechanical properties of spider dragline silk.</title>
        <authorList>
            <person name="Kono N."/>
            <person name="Nakamura H."/>
            <person name="Mori M."/>
            <person name="Yoshida Y."/>
            <person name="Ohtoshi R."/>
            <person name="Malay A.D."/>
            <person name="Moran D.A.P."/>
            <person name="Tomita M."/>
            <person name="Numata K."/>
            <person name="Arakawa K."/>
        </authorList>
    </citation>
    <scope>NUCLEOTIDE SEQUENCE</scope>
</reference>
<dbReference type="OrthoDB" id="6435517at2759"/>